<reference evidence="2 3" key="1">
    <citation type="submission" date="2014-04" db="EMBL/GenBank/DDBJ databases">
        <authorList>
            <consortium name="DOE Joint Genome Institute"/>
            <person name="Kuo A."/>
            <person name="Kohler A."/>
            <person name="Nagy L.G."/>
            <person name="Floudas D."/>
            <person name="Copeland A."/>
            <person name="Barry K.W."/>
            <person name="Cichocki N."/>
            <person name="Veneault-Fourrey C."/>
            <person name="LaButti K."/>
            <person name="Lindquist E.A."/>
            <person name="Lipzen A."/>
            <person name="Lundell T."/>
            <person name="Morin E."/>
            <person name="Murat C."/>
            <person name="Sun H."/>
            <person name="Tunlid A."/>
            <person name="Henrissat B."/>
            <person name="Grigoriev I.V."/>
            <person name="Hibbett D.S."/>
            <person name="Martin F."/>
            <person name="Nordberg H.P."/>
            <person name="Cantor M.N."/>
            <person name="Hua S.X."/>
        </authorList>
    </citation>
    <scope>NUCLEOTIDE SEQUENCE [LARGE SCALE GENOMIC DNA]</scope>
    <source>
        <strain evidence="2 3">Foug A</strain>
    </source>
</reference>
<dbReference type="EMBL" id="KN822005">
    <property type="protein sequence ID" value="KIM70263.1"/>
    <property type="molecule type" value="Genomic_DNA"/>
</dbReference>
<proteinExistence type="predicted"/>
<organism evidence="2 3">
    <name type="scientific">Scleroderma citrinum Foug A</name>
    <dbReference type="NCBI Taxonomy" id="1036808"/>
    <lineage>
        <taxon>Eukaryota</taxon>
        <taxon>Fungi</taxon>
        <taxon>Dikarya</taxon>
        <taxon>Basidiomycota</taxon>
        <taxon>Agaricomycotina</taxon>
        <taxon>Agaricomycetes</taxon>
        <taxon>Agaricomycetidae</taxon>
        <taxon>Boletales</taxon>
        <taxon>Sclerodermatineae</taxon>
        <taxon>Sclerodermataceae</taxon>
        <taxon>Scleroderma</taxon>
    </lineage>
</organism>
<dbReference type="SUPFAM" id="SSF81383">
    <property type="entry name" value="F-box domain"/>
    <property type="match status" value="1"/>
</dbReference>
<dbReference type="OrthoDB" id="3219396at2759"/>
<feature type="domain" description="F-box" evidence="1">
    <location>
        <begin position="1"/>
        <end position="44"/>
    </location>
</feature>
<dbReference type="Proteomes" id="UP000053989">
    <property type="component" value="Unassembled WGS sequence"/>
</dbReference>
<keyword evidence="3" id="KW-1185">Reference proteome</keyword>
<dbReference type="PROSITE" id="PS50181">
    <property type="entry name" value="FBOX"/>
    <property type="match status" value="1"/>
</dbReference>
<dbReference type="InterPro" id="IPR001810">
    <property type="entry name" value="F-box_dom"/>
</dbReference>
<evidence type="ECO:0000313" key="3">
    <source>
        <dbReference type="Proteomes" id="UP000053989"/>
    </source>
</evidence>
<dbReference type="CDD" id="cd09917">
    <property type="entry name" value="F-box_SF"/>
    <property type="match status" value="1"/>
</dbReference>
<dbReference type="Pfam" id="PF12937">
    <property type="entry name" value="F-box-like"/>
    <property type="match status" value="1"/>
</dbReference>
<evidence type="ECO:0000259" key="1">
    <source>
        <dbReference type="PROSITE" id="PS50181"/>
    </source>
</evidence>
<dbReference type="InParanoid" id="A0A0C3A959"/>
<evidence type="ECO:0000313" key="2">
    <source>
        <dbReference type="EMBL" id="KIM70263.1"/>
    </source>
</evidence>
<reference evidence="3" key="2">
    <citation type="submission" date="2015-01" db="EMBL/GenBank/DDBJ databases">
        <title>Evolutionary Origins and Diversification of the Mycorrhizal Mutualists.</title>
        <authorList>
            <consortium name="DOE Joint Genome Institute"/>
            <consortium name="Mycorrhizal Genomics Consortium"/>
            <person name="Kohler A."/>
            <person name="Kuo A."/>
            <person name="Nagy L.G."/>
            <person name="Floudas D."/>
            <person name="Copeland A."/>
            <person name="Barry K.W."/>
            <person name="Cichocki N."/>
            <person name="Veneault-Fourrey C."/>
            <person name="LaButti K."/>
            <person name="Lindquist E.A."/>
            <person name="Lipzen A."/>
            <person name="Lundell T."/>
            <person name="Morin E."/>
            <person name="Murat C."/>
            <person name="Riley R."/>
            <person name="Ohm R."/>
            <person name="Sun H."/>
            <person name="Tunlid A."/>
            <person name="Henrissat B."/>
            <person name="Grigoriev I.V."/>
            <person name="Hibbett D.S."/>
            <person name="Martin F."/>
        </authorList>
    </citation>
    <scope>NUCLEOTIDE SEQUENCE [LARGE SCALE GENOMIC DNA]</scope>
    <source>
        <strain evidence="3">Foug A</strain>
    </source>
</reference>
<dbReference type="HOGENOM" id="CLU_104287_0_0_1"/>
<dbReference type="Gene3D" id="1.20.1280.50">
    <property type="match status" value="1"/>
</dbReference>
<protein>
    <recommendedName>
        <fullName evidence="1">F-box domain-containing protein</fullName>
    </recommendedName>
</protein>
<dbReference type="AlphaFoldDB" id="A0A0C3A959"/>
<accession>A0A0C3A959</accession>
<dbReference type="InterPro" id="IPR036047">
    <property type="entry name" value="F-box-like_dom_sf"/>
</dbReference>
<gene>
    <name evidence="2" type="ORF">SCLCIDRAFT_1207578</name>
</gene>
<name>A0A0C3A959_9AGAM</name>
<sequence>MLLDLPQETLLHILSFLDLPDLAALAHVNQHIALLTEDPVLHRTRLRVIAPSRVDHSLFGKSPQGVLLRPTIPELVQRWVMRGLHVERRWRAGDYLYSPHWVTQYEYGLRLNQQHKKVVLSGHLQRRLHVPSTLKSLHDTLVLPDVESSTLSISRTLLPIVHKLKWSFKKDKLAKIIRGSMCGAMADSRSLQSCSGCLGPWIEQQGQRIFGDTERVRFALCPDVRKMIRFYESM</sequence>
<dbReference type="STRING" id="1036808.A0A0C3A959"/>